<comment type="similarity">
    <text evidence="2">Belongs to the PpiC/parvulin rotamase family.</text>
</comment>
<dbReference type="Pfam" id="PF13616">
    <property type="entry name" value="Rotamase_3"/>
    <property type="match status" value="1"/>
</dbReference>
<evidence type="ECO:0000256" key="8">
    <source>
        <dbReference type="PROSITE-ProRule" id="PRU00278"/>
    </source>
</evidence>
<dbReference type="Gene3D" id="3.10.50.40">
    <property type="match status" value="1"/>
</dbReference>
<evidence type="ECO:0000256" key="5">
    <source>
        <dbReference type="ARBA" id="ARBA00023110"/>
    </source>
</evidence>
<organism evidence="12 13">
    <name type="scientific">Aureimonas populi</name>
    <dbReference type="NCBI Taxonomy" id="1701758"/>
    <lineage>
        <taxon>Bacteria</taxon>
        <taxon>Pseudomonadati</taxon>
        <taxon>Pseudomonadota</taxon>
        <taxon>Alphaproteobacteria</taxon>
        <taxon>Hyphomicrobiales</taxon>
        <taxon>Aurantimonadaceae</taxon>
        <taxon>Aureimonas</taxon>
    </lineage>
</organism>
<dbReference type="InterPro" id="IPR027304">
    <property type="entry name" value="Trigger_fact/SurA_dom_sf"/>
</dbReference>
<dbReference type="Proteomes" id="UP001597371">
    <property type="component" value="Unassembled WGS sequence"/>
</dbReference>
<dbReference type="PROSITE" id="PS01096">
    <property type="entry name" value="PPIC_PPIASE_1"/>
    <property type="match status" value="1"/>
</dbReference>
<protein>
    <recommendedName>
        <fullName evidence="4">Parvulin-like PPIase</fullName>
        <ecNumber evidence="3">5.2.1.8</ecNumber>
    </recommendedName>
    <alternativeName>
        <fullName evidence="6">Peptidyl-prolyl cis-trans isomerase plp</fullName>
    </alternativeName>
    <alternativeName>
        <fullName evidence="7">Rotamase plp</fullName>
    </alternativeName>
</protein>
<dbReference type="SUPFAM" id="SSF109998">
    <property type="entry name" value="Triger factor/SurA peptide-binding domain-like"/>
    <property type="match status" value="1"/>
</dbReference>
<dbReference type="SUPFAM" id="SSF54534">
    <property type="entry name" value="FKBP-like"/>
    <property type="match status" value="1"/>
</dbReference>
<evidence type="ECO:0000256" key="9">
    <source>
        <dbReference type="SAM" id="MobiDB-lite"/>
    </source>
</evidence>
<accession>A0ABW5CKQ1</accession>
<dbReference type="InterPro" id="IPR046357">
    <property type="entry name" value="PPIase_dom_sf"/>
</dbReference>
<reference evidence="13" key="1">
    <citation type="journal article" date="2019" name="Int. J. Syst. Evol. Microbiol.">
        <title>The Global Catalogue of Microorganisms (GCM) 10K type strain sequencing project: providing services to taxonomists for standard genome sequencing and annotation.</title>
        <authorList>
            <consortium name="The Broad Institute Genomics Platform"/>
            <consortium name="The Broad Institute Genome Sequencing Center for Infectious Disease"/>
            <person name="Wu L."/>
            <person name="Ma J."/>
        </authorList>
    </citation>
    <scope>NUCLEOTIDE SEQUENCE [LARGE SCALE GENOMIC DNA]</scope>
    <source>
        <strain evidence="13">ZS-35-S2</strain>
    </source>
</reference>
<evidence type="ECO:0000313" key="13">
    <source>
        <dbReference type="Proteomes" id="UP001597371"/>
    </source>
</evidence>
<comment type="catalytic activity">
    <reaction evidence="1">
        <text>[protein]-peptidylproline (omega=180) = [protein]-peptidylproline (omega=0)</text>
        <dbReference type="Rhea" id="RHEA:16237"/>
        <dbReference type="Rhea" id="RHEA-COMP:10747"/>
        <dbReference type="Rhea" id="RHEA-COMP:10748"/>
        <dbReference type="ChEBI" id="CHEBI:83833"/>
        <dbReference type="ChEBI" id="CHEBI:83834"/>
        <dbReference type="EC" id="5.2.1.8"/>
    </reaction>
</comment>
<evidence type="ECO:0000313" key="12">
    <source>
        <dbReference type="EMBL" id="MFD2236648.1"/>
    </source>
</evidence>
<feature type="chain" id="PRO_5045772785" description="Parvulin-like PPIase" evidence="10">
    <location>
        <begin position="26"/>
        <end position="333"/>
    </location>
</feature>
<evidence type="ECO:0000256" key="3">
    <source>
        <dbReference type="ARBA" id="ARBA00013194"/>
    </source>
</evidence>
<dbReference type="RefSeq" id="WP_209735595.1">
    <property type="nucleotide sequence ID" value="NZ_CP072611.1"/>
</dbReference>
<keyword evidence="5 8" id="KW-0697">Rotamase</keyword>
<comment type="caution">
    <text evidence="12">The sequence shown here is derived from an EMBL/GenBank/DDBJ whole genome shotgun (WGS) entry which is preliminary data.</text>
</comment>
<keyword evidence="13" id="KW-1185">Reference proteome</keyword>
<evidence type="ECO:0000259" key="11">
    <source>
        <dbReference type="PROSITE" id="PS50198"/>
    </source>
</evidence>
<evidence type="ECO:0000256" key="2">
    <source>
        <dbReference type="ARBA" id="ARBA00007656"/>
    </source>
</evidence>
<evidence type="ECO:0000256" key="6">
    <source>
        <dbReference type="ARBA" id="ARBA00030642"/>
    </source>
</evidence>
<gene>
    <name evidence="12" type="ORF">ACFSKQ_04100</name>
</gene>
<evidence type="ECO:0000256" key="1">
    <source>
        <dbReference type="ARBA" id="ARBA00000971"/>
    </source>
</evidence>
<evidence type="ECO:0000256" key="10">
    <source>
        <dbReference type="SAM" id="SignalP"/>
    </source>
</evidence>
<evidence type="ECO:0000256" key="4">
    <source>
        <dbReference type="ARBA" id="ARBA00018370"/>
    </source>
</evidence>
<proteinExistence type="inferred from homology"/>
<dbReference type="InterPro" id="IPR023058">
    <property type="entry name" value="PPIase_PpiC_CS"/>
</dbReference>
<dbReference type="InterPro" id="IPR000297">
    <property type="entry name" value="PPIase_PpiC"/>
</dbReference>
<name>A0ABW5CKQ1_9HYPH</name>
<keyword evidence="8 12" id="KW-0413">Isomerase</keyword>
<dbReference type="PROSITE" id="PS50198">
    <property type="entry name" value="PPIC_PPIASE_2"/>
    <property type="match status" value="1"/>
</dbReference>
<feature type="signal peptide" evidence="10">
    <location>
        <begin position="1"/>
        <end position="25"/>
    </location>
</feature>
<feature type="region of interest" description="Disordered" evidence="9">
    <location>
        <begin position="305"/>
        <end position="333"/>
    </location>
</feature>
<keyword evidence="10" id="KW-0732">Signal</keyword>
<dbReference type="GO" id="GO:0016853">
    <property type="term" value="F:isomerase activity"/>
    <property type="evidence" value="ECO:0007669"/>
    <property type="project" value="UniProtKB-KW"/>
</dbReference>
<evidence type="ECO:0000256" key="7">
    <source>
        <dbReference type="ARBA" id="ARBA00031484"/>
    </source>
</evidence>
<feature type="domain" description="PpiC" evidence="11">
    <location>
        <begin position="154"/>
        <end position="245"/>
    </location>
</feature>
<dbReference type="EC" id="5.2.1.8" evidence="3"/>
<dbReference type="EMBL" id="JBHUIJ010000005">
    <property type="protein sequence ID" value="MFD2236648.1"/>
    <property type="molecule type" value="Genomic_DNA"/>
</dbReference>
<dbReference type="InterPro" id="IPR050245">
    <property type="entry name" value="PrsA_foldase"/>
</dbReference>
<dbReference type="PANTHER" id="PTHR47245">
    <property type="entry name" value="PEPTIDYLPROLYL ISOMERASE"/>
    <property type="match status" value="1"/>
</dbReference>
<dbReference type="PANTHER" id="PTHR47245:SF2">
    <property type="entry name" value="PEPTIDYL-PROLYL CIS-TRANS ISOMERASE HP_0175-RELATED"/>
    <property type="match status" value="1"/>
</dbReference>
<sequence>MTFPLLSRALAGTLFLSASVLAVQAQEAAPPAPEVAEPAAAPADPAAVIARVGSSEITEGDLAAAAADLSAQFQQLPPEQRRVALLAALVDIRSLSLQAEEAGLQDDALTERRIAFLRDRALHNAYFERNGVETITDEELRARYDEEVAATEPVEEVHARHILVPTREEAEALITELDGGAEFEALASEHSSDPGSGQRGGDLGFFGPGQMVPAFEAAAYALEPGSYTPEPVESQFGWHIIEVLEKRMAEPPAFEQVREQVRQLLMREKYIELVEAARENLTVEYLDPEMETQIRAMEAAIAGADAEGAGEAAADEAAQEEAPVPAGEPAPAD</sequence>